<sequence>MKIETKMQVIKRLDTGERLSQIGAVLNLTTLTIRTILKNKEKILSAATPTTTSFATRITRSRNNTIEKMEKRLSIWTDDEIERNMPLSVI</sequence>
<dbReference type="GO" id="GO:0003677">
    <property type="term" value="F:DNA binding"/>
    <property type="evidence" value="ECO:0007669"/>
    <property type="project" value="InterPro"/>
</dbReference>
<dbReference type="Gene3D" id="1.10.10.60">
    <property type="entry name" value="Homeodomain-like"/>
    <property type="match status" value="1"/>
</dbReference>
<reference evidence="3" key="1">
    <citation type="submission" date="2020-07" db="EMBL/GenBank/DDBJ databases">
        <title>Multicomponent nature underlies the extraordinary mechanical properties of spider dragline silk.</title>
        <authorList>
            <person name="Kono N."/>
            <person name="Nakamura H."/>
            <person name="Mori M."/>
            <person name="Yoshida Y."/>
            <person name="Ohtoshi R."/>
            <person name="Malay A.D."/>
            <person name="Moran D.A.P."/>
            <person name="Tomita M."/>
            <person name="Numata K."/>
            <person name="Arakawa K."/>
        </authorList>
    </citation>
    <scope>NUCLEOTIDE SEQUENCE</scope>
</reference>
<name>A0A8X6LEX0_TRICU</name>
<evidence type="ECO:0000256" key="1">
    <source>
        <dbReference type="ARBA" id="ARBA00004123"/>
    </source>
</evidence>
<evidence type="ECO:0000259" key="2">
    <source>
        <dbReference type="Pfam" id="PF04218"/>
    </source>
</evidence>
<accession>A0A8X6LEX0</accession>
<proteinExistence type="predicted"/>
<gene>
    <name evidence="3" type="ORF">TNCT_140681</name>
</gene>
<dbReference type="InterPro" id="IPR009057">
    <property type="entry name" value="Homeodomain-like_sf"/>
</dbReference>
<dbReference type="AlphaFoldDB" id="A0A8X6LEX0"/>
<comment type="subcellular location">
    <subcellularLocation>
        <location evidence="1">Nucleus</location>
    </subcellularLocation>
</comment>
<dbReference type="Proteomes" id="UP000887116">
    <property type="component" value="Unassembled WGS sequence"/>
</dbReference>
<dbReference type="SUPFAM" id="SSF46689">
    <property type="entry name" value="Homeodomain-like"/>
    <property type="match status" value="1"/>
</dbReference>
<evidence type="ECO:0000313" key="4">
    <source>
        <dbReference type="Proteomes" id="UP000887116"/>
    </source>
</evidence>
<comment type="caution">
    <text evidence="3">The sequence shown here is derived from an EMBL/GenBank/DDBJ whole genome shotgun (WGS) entry which is preliminary data.</text>
</comment>
<feature type="domain" description="HTH psq-type" evidence="2">
    <location>
        <begin position="6"/>
        <end position="45"/>
    </location>
</feature>
<dbReference type="EMBL" id="BMAO01036149">
    <property type="protein sequence ID" value="GFR08276.1"/>
    <property type="molecule type" value="Genomic_DNA"/>
</dbReference>
<dbReference type="Pfam" id="PF04218">
    <property type="entry name" value="CENP-B_N"/>
    <property type="match status" value="1"/>
</dbReference>
<protein>
    <recommendedName>
        <fullName evidence="2">HTH psq-type domain-containing protein</fullName>
    </recommendedName>
</protein>
<evidence type="ECO:0000313" key="3">
    <source>
        <dbReference type="EMBL" id="GFR08276.1"/>
    </source>
</evidence>
<organism evidence="3 4">
    <name type="scientific">Trichonephila clavata</name>
    <name type="common">Joro spider</name>
    <name type="synonym">Nephila clavata</name>
    <dbReference type="NCBI Taxonomy" id="2740835"/>
    <lineage>
        <taxon>Eukaryota</taxon>
        <taxon>Metazoa</taxon>
        <taxon>Ecdysozoa</taxon>
        <taxon>Arthropoda</taxon>
        <taxon>Chelicerata</taxon>
        <taxon>Arachnida</taxon>
        <taxon>Araneae</taxon>
        <taxon>Araneomorphae</taxon>
        <taxon>Entelegynae</taxon>
        <taxon>Araneoidea</taxon>
        <taxon>Nephilidae</taxon>
        <taxon>Trichonephila</taxon>
    </lineage>
</organism>
<dbReference type="GO" id="GO:0005634">
    <property type="term" value="C:nucleus"/>
    <property type="evidence" value="ECO:0007669"/>
    <property type="project" value="UniProtKB-SubCell"/>
</dbReference>
<dbReference type="InterPro" id="IPR007889">
    <property type="entry name" value="HTH_Psq"/>
</dbReference>
<keyword evidence="4" id="KW-1185">Reference proteome</keyword>